<reference evidence="1 2" key="1">
    <citation type="journal article" date="2019" name="Genome Biol. Evol.">
        <title>Insights into the evolution of the New World diploid cottons (Gossypium, subgenus Houzingenia) based on genome sequencing.</title>
        <authorList>
            <person name="Grover C.E."/>
            <person name="Arick M.A. 2nd"/>
            <person name="Thrash A."/>
            <person name="Conover J.L."/>
            <person name="Sanders W.S."/>
            <person name="Peterson D.G."/>
            <person name="Frelichowski J.E."/>
            <person name="Scheffler J.A."/>
            <person name="Scheffler B.E."/>
            <person name="Wendel J.F."/>
        </authorList>
    </citation>
    <scope>NUCLEOTIDE SEQUENCE [LARGE SCALE GENOMIC DNA]</scope>
    <source>
        <strain evidence="1">4</strain>
        <tissue evidence="1">Leaf</tissue>
    </source>
</reference>
<dbReference type="Proteomes" id="UP000593574">
    <property type="component" value="Unassembled WGS sequence"/>
</dbReference>
<comment type="caution">
    <text evidence="1">The sequence shown here is derived from an EMBL/GenBank/DDBJ whole genome shotgun (WGS) entry which is preliminary data.</text>
</comment>
<proteinExistence type="predicted"/>
<evidence type="ECO:0000313" key="2">
    <source>
        <dbReference type="Proteomes" id="UP000593574"/>
    </source>
</evidence>
<dbReference type="AlphaFoldDB" id="A0A7J8ZTK9"/>
<name>A0A7J8ZTK9_9ROSI</name>
<keyword evidence="2" id="KW-1185">Reference proteome</keyword>
<sequence>MKKSWKALRAWKFLVLVQALLSLLIEIVYRDGVTRRETRLVKFVFRNMNQDIQ</sequence>
<dbReference type="EMBL" id="JABEZV010000007">
    <property type="protein sequence ID" value="MBA0715136.1"/>
    <property type="molecule type" value="Genomic_DNA"/>
</dbReference>
<accession>A0A7J8ZTK9</accession>
<gene>
    <name evidence="1" type="ORF">Golax_014058</name>
</gene>
<evidence type="ECO:0000313" key="1">
    <source>
        <dbReference type="EMBL" id="MBA0715136.1"/>
    </source>
</evidence>
<organism evidence="1 2">
    <name type="scientific">Gossypium laxum</name>
    <dbReference type="NCBI Taxonomy" id="34288"/>
    <lineage>
        <taxon>Eukaryota</taxon>
        <taxon>Viridiplantae</taxon>
        <taxon>Streptophyta</taxon>
        <taxon>Embryophyta</taxon>
        <taxon>Tracheophyta</taxon>
        <taxon>Spermatophyta</taxon>
        <taxon>Magnoliopsida</taxon>
        <taxon>eudicotyledons</taxon>
        <taxon>Gunneridae</taxon>
        <taxon>Pentapetalae</taxon>
        <taxon>rosids</taxon>
        <taxon>malvids</taxon>
        <taxon>Malvales</taxon>
        <taxon>Malvaceae</taxon>
        <taxon>Malvoideae</taxon>
        <taxon>Gossypium</taxon>
    </lineage>
</organism>
<protein>
    <submittedName>
        <fullName evidence="1">Uncharacterized protein</fullName>
    </submittedName>
</protein>